<dbReference type="PROSITE" id="PS50110">
    <property type="entry name" value="RESPONSE_REGULATORY"/>
    <property type="match status" value="1"/>
</dbReference>
<proteinExistence type="predicted"/>
<dbReference type="InterPro" id="IPR009057">
    <property type="entry name" value="Homeodomain-like_sf"/>
</dbReference>
<protein>
    <submittedName>
        <fullName evidence="8">Sigma-54-dependent Fis family transcriptional regulator</fullName>
    </submittedName>
</protein>
<dbReference type="SUPFAM" id="SSF52540">
    <property type="entry name" value="P-loop containing nucleoside triphosphate hydrolases"/>
    <property type="match status" value="1"/>
</dbReference>
<dbReference type="SUPFAM" id="SSF46689">
    <property type="entry name" value="Homeodomain-like"/>
    <property type="match status" value="1"/>
</dbReference>
<evidence type="ECO:0000259" key="7">
    <source>
        <dbReference type="PROSITE" id="PS50110"/>
    </source>
</evidence>
<dbReference type="OrthoDB" id="9767106at2"/>
<dbReference type="Pfam" id="PF00158">
    <property type="entry name" value="Sigma54_activat"/>
    <property type="match status" value="1"/>
</dbReference>
<keyword evidence="4" id="KW-0804">Transcription</keyword>
<dbReference type="InterPro" id="IPR011006">
    <property type="entry name" value="CheY-like_superfamily"/>
</dbReference>
<dbReference type="GO" id="GO:0006355">
    <property type="term" value="P:regulation of DNA-templated transcription"/>
    <property type="evidence" value="ECO:0007669"/>
    <property type="project" value="InterPro"/>
</dbReference>
<dbReference type="SUPFAM" id="SSF52172">
    <property type="entry name" value="CheY-like"/>
    <property type="match status" value="1"/>
</dbReference>
<dbReference type="PRINTS" id="PR01590">
    <property type="entry name" value="HTHFIS"/>
</dbReference>
<keyword evidence="9" id="KW-1185">Reference proteome</keyword>
<dbReference type="PANTHER" id="PTHR32071:SF81">
    <property type="entry name" value="PROPIONATE CATABOLISM OPERON REGULATORY PROTEIN"/>
    <property type="match status" value="1"/>
</dbReference>
<name>A0A4Q1DCK2_9BACT</name>
<evidence type="ECO:0000256" key="1">
    <source>
        <dbReference type="ARBA" id="ARBA00022741"/>
    </source>
</evidence>
<dbReference type="InterPro" id="IPR025662">
    <property type="entry name" value="Sigma_54_int_dom_ATP-bd_1"/>
</dbReference>
<dbReference type="EMBL" id="SDHZ01000001">
    <property type="protein sequence ID" value="RXK86353.1"/>
    <property type="molecule type" value="Genomic_DNA"/>
</dbReference>
<dbReference type="Pfam" id="PF02954">
    <property type="entry name" value="HTH_8"/>
    <property type="match status" value="1"/>
</dbReference>
<dbReference type="GO" id="GO:0043565">
    <property type="term" value="F:sequence-specific DNA binding"/>
    <property type="evidence" value="ECO:0007669"/>
    <property type="project" value="InterPro"/>
</dbReference>
<dbReference type="PANTHER" id="PTHR32071">
    <property type="entry name" value="TRANSCRIPTIONAL REGULATORY PROTEIN"/>
    <property type="match status" value="1"/>
</dbReference>
<accession>A0A4Q1DCK2</accession>
<dbReference type="FunFam" id="3.40.50.300:FF:000006">
    <property type="entry name" value="DNA-binding transcriptional regulator NtrC"/>
    <property type="match status" value="1"/>
</dbReference>
<evidence type="ECO:0000259" key="6">
    <source>
        <dbReference type="PROSITE" id="PS50045"/>
    </source>
</evidence>
<dbReference type="InterPro" id="IPR002078">
    <property type="entry name" value="Sigma_54_int"/>
</dbReference>
<evidence type="ECO:0000256" key="3">
    <source>
        <dbReference type="ARBA" id="ARBA00023015"/>
    </source>
</evidence>
<keyword evidence="2" id="KW-0067">ATP-binding</keyword>
<evidence type="ECO:0000256" key="2">
    <source>
        <dbReference type="ARBA" id="ARBA00022840"/>
    </source>
</evidence>
<dbReference type="GO" id="GO:0000160">
    <property type="term" value="P:phosphorelay signal transduction system"/>
    <property type="evidence" value="ECO:0007669"/>
    <property type="project" value="InterPro"/>
</dbReference>
<dbReference type="AlphaFoldDB" id="A0A4Q1DCK2"/>
<keyword evidence="1" id="KW-0547">Nucleotide-binding</keyword>
<dbReference type="SMART" id="SM00382">
    <property type="entry name" value="AAA"/>
    <property type="match status" value="1"/>
</dbReference>
<evidence type="ECO:0000256" key="5">
    <source>
        <dbReference type="PROSITE-ProRule" id="PRU00169"/>
    </source>
</evidence>
<dbReference type="InterPro" id="IPR025943">
    <property type="entry name" value="Sigma_54_int_dom_ATP-bd_2"/>
</dbReference>
<dbReference type="Proteomes" id="UP000290545">
    <property type="component" value="Unassembled WGS sequence"/>
</dbReference>
<evidence type="ECO:0000313" key="8">
    <source>
        <dbReference type="EMBL" id="RXK86353.1"/>
    </source>
</evidence>
<gene>
    <name evidence="8" type="ORF">ESB13_05990</name>
</gene>
<dbReference type="Gene3D" id="3.40.50.300">
    <property type="entry name" value="P-loop containing nucleotide triphosphate hydrolases"/>
    <property type="match status" value="1"/>
</dbReference>
<dbReference type="PROSITE" id="PS50045">
    <property type="entry name" value="SIGMA54_INTERACT_4"/>
    <property type="match status" value="1"/>
</dbReference>
<organism evidence="8 9">
    <name type="scientific">Filimonas effusa</name>
    <dbReference type="NCBI Taxonomy" id="2508721"/>
    <lineage>
        <taxon>Bacteria</taxon>
        <taxon>Pseudomonadati</taxon>
        <taxon>Bacteroidota</taxon>
        <taxon>Chitinophagia</taxon>
        <taxon>Chitinophagales</taxon>
        <taxon>Chitinophagaceae</taxon>
        <taxon>Filimonas</taxon>
    </lineage>
</organism>
<dbReference type="InterPro" id="IPR003593">
    <property type="entry name" value="AAA+_ATPase"/>
</dbReference>
<dbReference type="CDD" id="cd00009">
    <property type="entry name" value="AAA"/>
    <property type="match status" value="1"/>
</dbReference>
<keyword evidence="3" id="KW-0805">Transcription regulation</keyword>
<reference evidence="8 9" key="1">
    <citation type="submission" date="2019-01" db="EMBL/GenBank/DDBJ databases">
        <title>Filimonas sp. strain TTM-71.</title>
        <authorList>
            <person name="Chen W.-M."/>
        </authorList>
    </citation>
    <scope>NUCLEOTIDE SEQUENCE [LARGE SCALE GENOMIC DNA]</scope>
    <source>
        <strain evidence="8 9">TTM-71</strain>
    </source>
</reference>
<dbReference type="InterPro" id="IPR002197">
    <property type="entry name" value="HTH_Fis"/>
</dbReference>
<dbReference type="Gene3D" id="3.40.50.2300">
    <property type="match status" value="1"/>
</dbReference>
<dbReference type="RefSeq" id="WP_129002103.1">
    <property type="nucleotide sequence ID" value="NZ_SDHZ01000001.1"/>
</dbReference>
<dbReference type="PROSITE" id="PS00676">
    <property type="entry name" value="SIGMA54_INTERACT_2"/>
    <property type="match status" value="1"/>
</dbReference>
<feature type="modified residue" description="4-aspartylphosphate" evidence="5">
    <location>
        <position position="52"/>
    </location>
</feature>
<dbReference type="InterPro" id="IPR027417">
    <property type="entry name" value="P-loop_NTPase"/>
</dbReference>
<dbReference type="Gene3D" id="1.10.8.60">
    <property type="match status" value="1"/>
</dbReference>
<evidence type="ECO:0000256" key="4">
    <source>
        <dbReference type="ARBA" id="ARBA00023163"/>
    </source>
</evidence>
<dbReference type="GO" id="GO:0005524">
    <property type="term" value="F:ATP binding"/>
    <property type="evidence" value="ECO:0007669"/>
    <property type="project" value="UniProtKB-KW"/>
</dbReference>
<dbReference type="InterPro" id="IPR001789">
    <property type="entry name" value="Sig_transdc_resp-reg_receiver"/>
</dbReference>
<keyword evidence="5" id="KW-0597">Phosphoprotein</keyword>
<comment type="caution">
    <text evidence="8">The sequence shown here is derived from an EMBL/GenBank/DDBJ whole genome shotgun (WGS) entry which is preliminary data.</text>
</comment>
<feature type="domain" description="Response regulatory" evidence="7">
    <location>
        <begin position="3"/>
        <end position="117"/>
    </location>
</feature>
<dbReference type="Pfam" id="PF00072">
    <property type="entry name" value="Response_reg"/>
    <property type="match status" value="1"/>
</dbReference>
<evidence type="ECO:0000313" key="9">
    <source>
        <dbReference type="Proteomes" id="UP000290545"/>
    </source>
</evidence>
<dbReference type="Pfam" id="PF25601">
    <property type="entry name" value="AAA_lid_14"/>
    <property type="match status" value="1"/>
</dbReference>
<dbReference type="SMART" id="SM00448">
    <property type="entry name" value="REC"/>
    <property type="match status" value="1"/>
</dbReference>
<dbReference type="InterPro" id="IPR058031">
    <property type="entry name" value="AAA_lid_NorR"/>
</dbReference>
<dbReference type="Gene3D" id="1.10.10.60">
    <property type="entry name" value="Homeodomain-like"/>
    <property type="match status" value="1"/>
</dbReference>
<sequence>MAKILVVDDDKDMCLLLERFLKKKNYEVVVAHSGKEALNCLFRNKIHLILCDYKLEDVTGAELLTSIKNDYPDIPVIIITAYSDIKTAVDAIKKGALDYVTKPLFPDEILLTIEKALRTGAGAAHQPVTEGTLAARNQSADNSKDPIRLSDNFVAGKSPLFKNILEQVRRVAPTDYSVIIYGESGSGKEVLAKEIHQQSRRAKSPFVAVDCGALSRELAGSELFGHEKGSFTGAVGQKVGIFEMADGGTVFLDEIANLSYDIQVSLLRAVQERKIRRVGGNKDIDFNVRIIVASNEELWEAAKKGKFREDLFHRFNEFSIKIPPLRERREDVLQFATHFLHQANEELNKNIKGFTPEVEDVLKKYIWHGNLRELKNVIKRTSLLTDGDYIELISLPFEVTNFAKLNFDVADEGNAAAAAPAKETRETHEEIIPKREETLGENSLRDAAADAEYMTILKALKEVNFNKSKAARLLNVDRKTLYNKIKQFDANNNR</sequence>
<feature type="domain" description="Sigma-54 factor interaction" evidence="6">
    <location>
        <begin position="154"/>
        <end position="383"/>
    </location>
</feature>
<dbReference type="PROSITE" id="PS00675">
    <property type="entry name" value="SIGMA54_INTERACT_1"/>
    <property type="match status" value="1"/>
</dbReference>